<organism evidence="1 2">
    <name type="scientific">Globodera rostochiensis</name>
    <name type="common">Golden nematode worm</name>
    <name type="synonym">Heterodera rostochiensis</name>
    <dbReference type="NCBI Taxonomy" id="31243"/>
    <lineage>
        <taxon>Eukaryota</taxon>
        <taxon>Metazoa</taxon>
        <taxon>Ecdysozoa</taxon>
        <taxon>Nematoda</taxon>
        <taxon>Chromadorea</taxon>
        <taxon>Rhabditida</taxon>
        <taxon>Tylenchina</taxon>
        <taxon>Tylenchomorpha</taxon>
        <taxon>Tylenchoidea</taxon>
        <taxon>Heteroderidae</taxon>
        <taxon>Heteroderinae</taxon>
        <taxon>Globodera</taxon>
    </lineage>
</organism>
<dbReference type="Proteomes" id="UP000887572">
    <property type="component" value="Unplaced"/>
</dbReference>
<reference evidence="2" key="1">
    <citation type="submission" date="2022-11" db="UniProtKB">
        <authorList>
            <consortium name="WormBaseParasite"/>
        </authorList>
    </citation>
    <scope>IDENTIFICATION</scope>
</reference>
<accession>A0A914GWV3</accession>
<dbReference type="WBParaSite" id="Gr19_v10_g12084.t1">
    <property type="protein sequence ID" value="Gr19_v10_g12084.t1"/>
    <property type="gene ID" value="Gr19_v10_g12084"/>
</dbReference>
<proteinExistence type="predicted"/>
<dbReference type="GO" id="GO:0003735">
    <property type="term" value="F:structural constituent of ribosome"/>
    <property type="evidence" value="ECO:0007669"/>
    <property type="project" value="InterPro"/>
</dbReference>
<dbReference type="AlphaFoldDB" id="A0A914GWV3"/>
<evidence type="ECO:0000313" key="2">
    <source>
        <dbReference type="WBParaSite" id="Gr19_v10_g12084.t1"/>
    </source>
</evidence>
<keyword evidence="1" id="KW-1185">Reference proteome</keyword>
<name>A0A914GWV3_GLORO</name>
<dbReference type="PANTHER" id="PTHR28589:SF1">
    <property type="entry name" value="SMALL RIBOSOMAL SUBUNIT PROTEIN MS34"/>
    <property type="match status" value="1"/>
</dbReference>
<dbReference type="GO" id="GO:0005739">
    <property type="term" value="C:mitochondrion"/>
    <property type="evidence" value="ECO:0007669"/>
    <property type="project" value="InterPro"/>
</dbReference>
<sequence>MSLRFFGVHDCASDGKFLWEILAQLRGLGVGRYVTKTEWTRRWPDQPSYLRIVKARPAMDRWLQEGRLWADWTFRGRHLGLFEFDSDLNRSDWILIHKHEEKNFTEDKQRMASLNIPSSFPIPPLQQLLSNKWAEKYGSDEFLSKKRAPLDVCLDPNFEIYRKFIKRTEPTKMSDSIYDEVEPGVFLDLYGQMLPTKIDSWSPEPQLTFYRFARQTFEQFDESV</sequence>
<protein>
    <submittedName>
        <fullName evidence="2">Uncharacterized protein</fullName>
    </submittedName>
</protein>
<dbReference type="PANTHER" id="PTHR28589">
    <property type="entry name" value="28S RIBOSOMAL PROTEIN S34, MITOCHONDRIAL"/>
    <property type="match status" value="1"/>
</dbReference>
<dbReference type="InterPro" id="IPR032053">
    <property type="entry name" value="Ribosomal_mS34"/>
</dbReference>
<evidence type="ECO:0000313" key="1">
    <source>
        <dbReference type="Proteomes" id="UP000887572"/>
    </source>
</evidence>
<dbReference type="Pfam" id="PF16053">
    <property type="entry name" value="MRP-S34"/>
    <property type="match status" value="1"/>
</dbReference>